<feature type="chain" id="PRO_5042262586" description="G domain-containing protein" evidence="1">
    <location>
        <begin position="18"/>
        <end position="360"/>
    </location>
</feature>
<keyword evidence="1" id="KW-0732">Signal</keyword>
<dbReference type="InterPro" id="IPR027417">
    <property type="entry name" value="P-loop_NTPase"/>
</dbReference>
<dbReference type="Gene3D" id="3.40.50.300">
    <property type="entry name" value="P-loop containing nucleotide triphosphate hydrolases"/>
    <property type="match status" value="1"/>
</dbReference>
<organism evidence="2 3">
    <name type="scientific">Mycena metata</name>
    <dbReference type="NCBI Taxonomy" id="1033252"/>
    <lineage>
        <taxon>Eukaryota</taxon>
        <taxon>Fungi</taxon>
        <taxon>Dikarya</taxon>
        <taxon>Basidiomycota</taxon>
        <taxon>Agaricomycotina</taxon>
        <taxon>Agaricomycetes</taxon>
        <taxon>Agaricomycetidae</taxon>
        <taxon>Agaricales</taxon>
        <taxon>Marasmiineae</taxon>
        <taxon>Mycenaceae</taxon>
        <taxon>Mycena</taxon>
    </lineage>
</organism>
<evidence type="ECO:0008006" key="4">
    <source>
        <dbReference type="Google" id="ProtNLM"/>
    </source>
</evidence>
<comment type="caution">
    <text evidence="2">The sequence shown here is derived from an EMBL/GenBank/DDBJ whole genome shotgun (WGS) entry which is preliminary data.</text>
</comment>
<name>A0AAD7NJI5_9AGAR</name>
<feature type="signal peptide" evidence="1">
    <location>
        <begin position="1"/>
        <end position="17"/>
    </location>
</feature>
<evidence type="ECO:0000313" key="2">
    <source>
        <dbReference type="EMBL" id="KAJ7763783.1"/>
    </source>
</evidence>
<accession>A0AAD7NJI5</accession>
<dbReference type="Proteomes" id="UP001215598">
    <property type="component" value="Unassembled WGS sequence"/>
</dbReference>
<reference evidence="2" key="1">
    <citation type="submission" date="2023-03" db="EMBL/GenBank/DDBJ databases">
        <title>Massive genome expansion in bonnet fungi (Mycena s.s.) driven by repeated elements and novel gene families across ecological guilds.</title>
        <authorList>
            <consortium name="Lawrence Berkeley National Laboratory"/>
            <person name="Harder C.B."/>
            <person name="Miyauchi S."/>
            <person name="Viragh M."/>
            <person name="Kuo A."/>
            <person name="Thoen E."/>
            <person name="Andreopoulos B."/>
            <person name="Lu D."/>
            <person name="Skrede I."/>
            <person name="Drula E."/>
            <person name="Henrissat B."/>
            <person name="Morin E."/>
            <person name="Kohler A."/>
            <person name="Barry K."/>
            <person name="LaButti K."/>
            <person name="Morin E."/>
            <person name="Salamov A."/>
            <person name="Lipzen A."/>
            <person name="Mereny Z."/>
            <person name="Hegedus B."/>
            <person name="Baldrian P."/>
            <person name="Stursova M."/>
            <person name="Weitz H."/>
            <person name="Taylor A."/>
            <person name="Grigoriev I.V."/>
            <person name="Nagy L.G."/>
            <person name="Martin F."/>
            <person name="Kauserud H."/>
        </authorList>
    </citation>
    <scope>NUCLEOTIDE SEQUENCE</scope>
    <source>
        <strain evidence="2">CBHHK182m</strain>
    </source>
</reference>
<keyword evidence="3" id="KW-1185">Reference proteome</keyword>
<proteinExistence type="predicted"/>
<protein>
    <recommendedName>
        <fullName evidence="4">G domain-containing protein</fullName>
    </recommendedName>
</protein>
<evidence type="ECO:0000256" key="1">
    <source>
        <dbReference type="SAM" id="SignalP"/>
    </source>
</evidence>
<sequence length="360" mass="40107">MALGLAAFAIRVPVALLIHTPCEELAPEYHGSLPIPWFQGQRAQNVRSRNNEGRKRKRLHSPLLMRSNPTQIRVDLDGGFLLLPNRPCGSSLAVFTICYFISAGQSFPPNSAPRENILIIPSILGHWRTRNTMIPSGPSAALFARFLCGIPISNAGLPDLGGKTTLLKKVCMSVEDPEIFDSDGKKVPLPALLPSGESYPLNPNFIFHDSLGFESGSAEETNKVKDFIARRAATGTLQNQLHAIWYCLPSDTNRPLLKADEDFFDTDIRGKVPVIAIFTKFDGLAIRAFQELKGDGYNRLDAQRGEEQRAEQLLTTDFIEPLKSRTVPPSDYLHLAVRSDKWFPHVWFEYIIINEPGVCE</sequence>
<dbReference type="EMBL" id="JARKIB010000029">
    <property type="protein sequence ID" value="KAJ7763783.1"/>
    <property type="molecule type" value="Genomic_DNA"/>
</dbReference>
<gene>
    <name evidence="2" type="ORF">B0H16DRAFT_1801166</name>
</gene>
<dbReference type="AlphaFoldDB" id="A0AAD7NJI5"/>
<evidence type="ECO:0000313" key="3">
    <source>
        <dbReference type="Proteomes" id="UP001215598"/>
    </source>
</evidence>